<dbReference type="AlphaFoldDB" id="K7YML4"/>
<dbReference type="EMBL" id="CP002930">
    <property type="protein sequence ID" value="AFY01026.1"/>
    <property type="molecule type" value="Genomic_DNA"/>
</dbReference>
<name>K7YML4_BDEBC</name>
<accession>K7YML4</accession>
<dbReference type="PATRIC" id="fig|1069642.3.peg.1310"/>
<keyword evidence="1" id="KW-0472">Membrane</keyword>
<dbReference type="HOGENOM" id="CLU_3340653_0_0_7"/>
<protein>
    <submittedName>
        <fullName evidence="2">Uncharacterized protein</fullName>
    </submittedName>
</protein>
<evidence type="ECO:0000313" key="2">
    <source>
        <dbReference type="EMBL" id="AFY01026.1"/>
    </source>
</evidence>
<gene>
    <name evidence="2" type="ORF">Bdt_1328</name>
</gene>
<keyword evidence="1" id="KW-0812">Transmembrane</keyword>
<dbReference type="KEGG" id="bbat:Bdt_1328"/>
<keyword evidence="1" id="KW-1133">Transmembrane helix</keyword>
<evidence type="ECO:0000256" key="1">
    <source>
        <dbReference type="SAM" id="Phobius"/>
    </source>
</evidence>
<sequence>MAEKEVRRKTLWVLGLTFILPVLITLCGIYYIVSTGK</sequence>
<feature type="transmembrane region" description="Helical" evidence="1">
    <location>
        <begin position="12"/>
        <end position="33"/>
    </location>
</feature>
<dbReference type="Proteomes" id="UP000010074">
    <property type="component" value="Chromosome"/>
</dbReference>
<proteinExistence type="predicted"/>
<reference evidence="2 3" key="1">
    <citation type="journal article" date="2012" name="BMC Genomics">
        <title>Genome analysis of a simultaneously predatory and prey-independent, novel Bdellovibrio bacteriovorus from the River Tiber, supports in silico predictions of both ancient and recent lateral gene transfer from diverse bacteria.</title>
        <authorList>
            <person name="Hobley L."/>
            <person name="Lerner T.R."/>
            <person name="Williams L.E."/>
            <person name="Lambert C."/>
            <person name="Till R."/>
            <person name="Milner D.S."/>
            <person name="Basford S.M."/>
            <person name="Capeness M.J."/>
            <person name="Fenton A.K."/>
            <person name="Atterbury R.J."/>
            <person name="Harris M.A."/>
            <person name="Sockett R.E."/>
        </authorList>
    </citation>
    <scope>NUCLEOTIDE SEQUENCE [LARGE SCALE GENOMIC DNA]</scope>
    <source>
        <strain evidence="2 3">Tiberius</strain>
    </source>
</reference>
<evidence type="ECO:0000313" key="3">
    <source>
        <dbReference type="Proteomes" id="UP000010074"/>
    </source>
</evidence>
<organism evidence="2 3">
    <name type="scientific">Bdellovibrio bacteriovorus str. Tiberius</name>
    <dbReference type="NCBI Taxonomy" id="1069642"/>
    <lineage>
        <taxon>Bacteria</taxon>
        <taxon>Pseudomonadati</taxon>
        <taxon>Bdellovibrionota</taxon>
        <taxon>Bdellovibrionia</taxon>
        <taxon>Bdellovibrionales</taxon>
        <taxon>Pseudobdellovibrionaceae</taxon>
        <taxon>Bdellovibrio</taxon>
    </lineage>
</organism>